<dbReference type="AlphaFoldDB" id="A0A0A0I662"/>
<feature type="transmembrane region" description="Helical" evidence="7">
    <location>
        <begin position="6"/>
        <end position="29"/>
    </location>
</feature>
<dbReference type="PANTHER" id="PTHR43390:SF1">
    <property type="entry name" value="CHLOROPLAST PROCESSING PEPTIDASE"/>
    <property type="match status" value="1"/>
</dbReference>
<sequence length="176" mass="20367">MTLKKLFNNYLLPILGGVICYFVISRFLFFQVRVPSMSMYPTIKPGDRIMVSVVHNQKKLHHGDIIVFNSKEKNESMIKRLIGLPGDEININEKNEVYVNNKKIEEPYIVYNGGPIGNFKVPDNCYFFMGDNRNNSSDSRIWSNPYIEWKDIKGKAQFIVYPFNRSGKFKIGNASN</sequence>
<gene>
    <name evidence="9" type="ORF">Z968_08295</name>
</gene>
<dbReference type="EMBL" id="JENJ01000033">
    <property type="protein sequence ID" value="KGM95776.1"/>
    <property type="molecule type" value="Genomic_DNA"/>
</dbReference>
<keyword evidence="7" id="KW-1133">Transmembrane helix</keyword>
<dbReference type="PROSITE" id="PS00761">
    <property type="entry name" value="SPASE_I_3"/>
    <property type="match status" value="1"/>
</dbReference>
<dbReference type="InterPro" id="IPR000223">
    <property type="entry name" value="Pept_S26A_signal_pept_1"/>
</dbReference>
<evidence type="ECO:0000256" key="2">
    <source>
        <dbReference type="ARBA" id="ARBA00004401"/>
    </source>
</evidence>
<keyword evidence="7" id="KW-0645">Protease</keyword>
<evidence type="ECO:0000256" key="4">
    <source>
        <dbReference type="ARBA" id="ARBA00013208"/>
    </source>
</evidence>
<evidence type="ECO:0000259" key="8">
    <source>
        <dbReference type="Pfam" id="PF10502"/>
    </source>
</evidence>
<dbReference type="InterPro" id="IPR019758">
    <property type="entry name" value="Pept_S26A_signal_pept_1_CS"/>
</dbReference>
<evidence type="ECO:0000256" key="1">
    <source>
        <dbReference type="ARBA" id="ARBA00000677"/>
    </source>
</evidence>
<dbReference type="EC" id="3.4.21.89" evidence="4 7"/>
<dbReference type="CDD" id="cd06530">
    <property type="entry name" value="S26_SPase_I"/>
    <property type="match status" value="1"/>
</dbReference>
<dbReference type="GO" id="GO:0004252">
    <property type="term" value="F:serine-type endopeptidase activity"/>
    <property type="evidence" value="ECO:0007669"/>
    <property type="project" value="InterPro"/>
</dbReference>
<name>A0A0A0I662_CLONO</name>
<feature type="active site" evidence="6">
    <location>
        <position position="79"/>
    </location>
</feature>
<evidence type="ECO:0000256" key="3">
    <source>
        <dbReference type="ARBA" id="ARBA00009370"/>
    </source>
</evidence>
<dbReference type="Proteomes" id="UP000030012">
    <property type="component" value="Unassembled WGS sequence"/>
</dbReference>
<dbReference type="GO" id="GO:0005886">
    <property type="term" value="C:plasma membrane"/>
    <property type="evidence" value="ECO:0007669"/>
    <property type="project" value="UniProtKB-SubCell"/>
</dbReference>
<comment type="similarity">
    <text evidence="3 7">Belongs to the peptidase S26 family.</text>
</comment>
<keyword evidence="7" id="KW-0472">Membrane</keyword>
<dbReference type="Gene3D" id="2.10.109.10">
    <property type="entry name" value="Umud Fragment, subunit A"/>
    <property type="match status" value="1"/>
</dbReference>
<dbReference type="GO" id="GO:0009003">
    <property type="term" value="F:signal peptidase activity"/>
    <property type="evidence" value="ECO:0007669"/>
    <property type="project" value="UniProtKB-EC"/>
</dbReference>
<evidence type="ECO:0000256" key="7">
    <source>
        <dbReference type="RuleBase" id="RU362042"/>
    </source>
</evidence>
<dbReference type="PANTHER" id="PTHR43390">
    <property type="entry name" value="SIGNAL PEPTIDASE I"/>
    <property type="match status" value="1"/>
</dbReference>
<dbReference type="InterPro" id="IPR019533">
    <property type="entry name" value="Peptidase_S26"/>
</dbReference>
<evidence type="ECO:0000256" key="6">
    <source>
        <dbReference type="PIRSR" id="PIRSR600223-1"/>
    </source>
</evidence>
<feature type="active site" evidence="6">
    <location>
        <position position="38"/>
    </location>
</feature>
<organism evidence="9 10">
    <name type="scientific">Clostridium novyi A str. 4552</name>
    <dbReference type="NCBI Taxonomy" id="1444289"/>
    <lineage>
        <taxon>Bacteria</taxon>
        <taxon>Bacillati</taxon>
        <taxon>Bacillota</taxon>
        <taxon>Clostridia</taxon>
        <taxon>Eubacteriales</taxon>
        <taxon>Clostridiaceae</taxon>
        <taxon>Clostridium</taxon>
    </lineage>
</organism>
<evidence type="ECO:0000313" key="10">
    <source>
        <dbReference type="Proteomes" id="UP000030012"/>
    </source>
</evidence>
<keyword evidence="5 7" id="KW-0378">Hydrolase</keyword>
<feature type="domain" description="Peptidase S26" evidence="8">
    <location>
        <begin position="10"/>
        <end position="161"/>
    </location>
</feature>
<dbReference type="GO" id="GO:0006465">
    <property type="term" value="P:signal peptide processing"/>
    <property type="evidence" value="ECO:0007669"/>
    <property type="project" value="InterPro"/>
</dbReference>
<dbReference type="PRINTS" id="PR00727">
    <property type="entry name" value="LEADERPTASE"/>
</dbReference>
<comment type="catalytic activity">
    <reaction evidence="1 7">
        <text>Cleavage of hydrophobic, N-terminal signal or leader sequences from secreted and periplasmic proteins.</text>
        <dbReference type="EC" id="3.4.21.89"/>
    </reaction>
</comment>
<comment type="subcellular location">
    <subcellularLocation>
        <location evidence="2">Cell membrane</location>
        <topology evidence="2">Single-pass type II membrane protein</topology>
    </subcellularLocation>
    <subcellularLocation>
        <location evidence="7">Membrane</location>
        <topology evidence="7">Single-pass type II membrane protein</topology>
    </subcellularLocation>
</comment>
<dbReference type="SUPFAM" id="SSF51306">
    <property type="entry name" value="LexA/Signal peptidase"/>
    <property type="match status" value="1"/>
</dbReference>
<dbReference type="RefSeq" id="WP_039255527.1">
    <property type="nucleotide sequence ID" value="NZ_JENJ01000033.1"/>
</dbReference>
<accession>A0A0A0I662</accession>
<dbReference type="InterPro" id="IPR019757">
    <property type="entry name" value="Pept_S26A_signal_pept_1_Lys-AS"/>
</dbReference>
<dbReference type="Pfam" id="PF10502">
    <property type="entry name" value="Peptidase_S26"/>
    <property type="match status" value="1"/>
</dbReference>
<evidence type="ECO:0000313" key="9">
    <source>
        <dbReference type="EMBL" id="KGM95776.1"/>
    </source>
</evidence>
<dbReference type="InterPro" id="IPR036286">
    <property type="entry name" value="LexA/Signal_pep-like_sf"/>
</dbReference>
<reference evidence="9 10" key="1">
    <citation type="submission" date="2014-01" db="EMBL/GenBank/DDBJ databases">
        <title>Plasmidome dynamics in the species complex Clostridium novyi sensu lato converts strains of independent lineages into distinctly different pathogens.</title>
        <authorList>
            <person name="Skarin H."/>
            <person name="Segerman B."/>
        </authorList>
    </citation>
    <scope>NUCLEOTIDE SEQUENCE [LARGE SCALE GENOMIC DNA]</scope>
    <source>
        <strain evidence="9 10">4552</strain>
    </source>
</reference>
<comment type="caution">
    <text evidence="9">The sequence shown here is derived from an EMBL/GenBank/DDBJ whole genome shotgun (WGS) entry which is preliminary data.</text>
</comment>
<protein>
    <recommendedName>
        <fullName evidence="4 7">Signal peptidase I</fullName>
        <ecNumber evidence="4 7">3.4.21.89</ecNumber>
    </recommendedName>
</protein>
<proteinExistence type="inferred from homology"/>
<dbReference type="PROSITE" id="PS00760">
    <property type="entry name" value="SPASE_I_2"/>
    <property type="match status" value="1"/>
</dbReference>
<keyword evidence="7" id="KW-0812">Transmembrane</keyword>
<evidence type="ECO:0000256" key="5">
    <source>
        <dbReference type="ARBA" id="ARBA00022801"/>
    </source>
</evidence>
<dbReference type="NCBIfam" id="TIGR02227">
    <property type="entry name" value="sigpep_I_bact"/>
    <property type="match status" value="1"/>
</dbReference>
<dbReference type="OrthoDB" id="9802919at2"/>